<dbReference type="Pfam" id="PF00436">
    <property type="entry name" value="SSB"/>
    <property type="match status" value="1"/>
</dbReference>
<keyword evidence="2" id="KW-0233">DNA recombination</keyword>
<dbReference type="HAMAP" id="MF_00984">
    <property type="entry name" value="SSB"/>
    <property type="match status" value="1"/>
</dbReference>
<dbReference type="PANTHER" id="PTHR10302">
    <property type="entry name" value="SINGLE-STRANDED DNA-BINDING PROTEIN"/>
    <property type="match status" value="1"/>
</dbReference>
<dbReference type="RefSeq" id="WP_018165468.1">
    <property type="nucleotide sequence ID" value="NZ_FMXP01000028.1"/>
</dbReference>
<evidence type="ECO:0000256" key="4">
    <source>
        <dbReference type="SAM" id="MobiDB-lite"/>
    </source>
</evidence>
<accession>A0A1G6CY88</accession>
<evidence type="ECO:0000256" key="3">
    <source>
        <dbReference type="RuleBase" id="RU000524"/>
    </source>
</evidence>
<comment type="subunit">
    <text evidence="2">Homotetramer.</text>
</comment>
<sequence length="170" mass="18598">MINNVVLVGRMTRDAELRYTPSNQAVATFTLAVNRNFKNQSGEREADFINCVIWRQQAENLANWAKKGTLVGITGRIQTRNYENQQGQRVYVTEVIADSFQVLESRATREGQSGGSYNAGGFNNNSFGGGASTGGGFSSQPSQQTPNFGRDESPFGNSNPMDISDDDLPF</sequence>
<keyword evidence="2" id="KW-0227">DNA damage</keyword>
<dbReference type="InterPro" id="IPR000424">
    <property type="entry name" value="Primosome_PriB/ssb"/>
</dbReference>
<dbReference type="EMBL" id="FMXP01000028">
    <property type="protein sequence ID" value="SDB37781.1"/>
    <property type="molecule type" value="Genomic_DNA"/>
</dbReference>
<keyword evidence="6" id="KW-1185">Reference proteome</keyword>
<dbReference type="GO" id="GO:0006310">
    <property type="term" value="P:DNA recombination"/>
    <property type="evidence" value="ECO:0007669"/>
    <property type="project" value="UniProtKB-UniRule"/>
</dbReference>
<feature type="short sequence motif" description="Important for interaction with partner proteins" evidence="2">
    <location>
        <begin position="165"/>
        <end position="170"/>
    </location>
</feature>
<dbReference type="FunFam" id="2.40.50.140:FF:000084">
    <property type="entry name" value="Single-stranded DNA-binding protein"/>
    <property type="match status" value="1"/>
</dbReference>
<feature type="region of interest" description="Disordered" evidence="4">
    <location>
        <begin position="107"/>
        <end position="170"/>
    </location>
</feature>
<reference evidence="5 6" key="1">
    <citation type="submission" date="2016-10" db="EMBL/GenBank/DDBJ databases">
        <authorList>
            <person name="de Groot N.N."/>
        </authorList>
    </citation>
    <scope>NUCLEOTIDE SEQUENCE [LARGE SCALE GENOMIC DNA]</scope>
    <source>
        <strain evidence="5 6">A-4</strain>
    </source>
</reference>
<dbReference type="AlphaFoldDB" id="A0A1G6CY88"/>
<dbReference type="NCBIfam" id="TIGR00621">
    <property type="entry name" value="ssb"/>
    <property type="match status" value="1"/>
</dbReference>
<dbReference type="GO" id="GO:0009295">
    <property type="term" value="C:nucleoid"/>
    <property type="evidence" value="ECO:0007669"/>
    <property type="project" value="TreeGrafter"/>
</dbReference>
<name>A0A1G6CY88_9STRE</name>
<dbReference type="GO" id="GO:0006281">
    <property type="term" value="P:DNA repair"/>
    <property type="evidence" value="ECO:0007669"/>
    <property type="project" value="UniProtKB-UniRule"/>
</dbReference>
<proteinExistence type="inferred from homology"/>
<keyword evidence="2" id="KW-0235">DNA replication</keyword>
<dbReference type="Proteomes" id="UP000182508">
    <property type="component" value="Unassembled WGS sequence"/>
</dbReference>
<protein>
    <recommendedName>
        <fullName evidence="2 3">Single-stranded DNA-binding protein</fullName>
        <shortName evidence="2">SSB</shortName>
    </recommendedName>
</protein>
<evidence type="ECO:0000256" key="2">
    <source>
        <dbReference type="HAMAP-Rule" id="MF_00984"/>
    </source>
</evidence>
<gene>
    <name evidence="5" type="ORF">SAMN02910293_01864</name>
</gene>
<organism evidence="5 6">
    <name type="scientific">Streptococcus henryi</name>
    <dbReference type="NCBI Taxonomy" id="439219"/>
    <lineage>
        <taxon>Bacteria</taxon>
        <taxon>Bacillati</taxon>
        <taxon>Bacillota</taxon>
        <taxon>Bacilli</taxon>
        <taxon>Lactobacillales</taxon>
        <taxon>Streptococcaceae</taxon>
        <taxon>Streptococcus</taxon>
    </lineage>
</organism>
<dbReference type="CDD" id="cd04496">
    <property type="entry name" value="SSB_OBF"/>
    <property type="match status" value="1"/>
</dbReference>
<feature type="compositionally biased region" description="Gly residues" evidence="4">
    <location>
        <begin position="127"/>
        <end position="137"/>
    </location>
</feature>
<dbReference type="Gene3D" id="2.40.50.140">
    <property type="entry name" value="Nucleic acid-binding proteins"/>
    <property type="match status" value="1"/>
</dbReference>
<dbReference type="GO" id="GO:0006260">
    <property type="term" value="P:DNA replication"/>
    <property type="evidence" value="ECO:0007669"/>
    <property type="project" value="UniProtKB-UniRule"/>
</dbReference>
<dbReference type="NCBIfam" id="NF005580">
    <property type="entry name" value="PRK07275.1"/>
    <property type="match status" value="1"/>
</dbReference>
<dbReference type="PROSITE" id="PS50935">
    <property type="entry name" value="SSB"/>
    <property type="match status" value="1"/>
</dbReference>
<dbReference type="STRING" id="439219.SAMN02910293_01864"/>
<dbReference type="PANTHER" id="PTHR10302:SF27">
    <property type="entry name" value="SINGLE-STRANDED DNA-BINDING PROTEIN"/>
    <property type="match status" value="1"/>
</dbReference>
<evidence type="ECO:0000313" key="6">
    <source>
        <dbReference type="Proteomes" id="UP000182508"/>
    </source>
</evidence>
<keyword evidence="1 2" id="KW-0238">DNA-binding</keyword>
<dbReference type="SUPFAM" id="SSF50249">
    <property type="entry name" value="Nucleic acid-binding proteins"/>
    <property type="match status" value="1"/>
</dbReference>
<evidence type="ECO:0000313" key="5">
    <source>
        <dbReference type="EMBL" id="SDB37781.1"/>
    </source>
</evidence>
<dbReference type="GO" id="GO:0003697">
    <property type="term" value="F:single-stranded DNA binding"/>
    <property type="evidence" value="ECO:0007669"/>
    <property type="project" value="UniProtKB-UniRule"/>
</dbReference>
<dbReference type="InterPro" id="IPR012340">
    <property type="entry name" value="NA-bd_OB-fold"/>
</dbReference>
<dbReference type="eggNOG" id="COG0629">
    <property type="taxonomic scope" value="Bacteria"/>
</dbReference>
<comment type="function">
    <text evidence="2">Plays an important role in DNA replication, recombination and repair. Binds to ssDNA and to an array of partner proteins to recruit them to their sites of action during DNA metabolism.</text>
</comment>
<dbReference type="InterPro" id="IPR011344">
    <property type="entry name" value="ssDNA-bd"/>
</dbReference>
<evidence type="ECO:0000256" key="1">
    <source>
        <dbReference type="ARBA" id="ARBA00023125"/>
    </source>
</evidence>
<keyword evidence="2" id="KW-0234">DNA repair</keyword>
<comment type="caution">
    <text evidence="2">Lacks conserved residue(s) required for the propagation of feature annotation.</text>
</comment>